<protein>
    <recommendedName>
        <fullName evidence="3">WSC domain-containing protein</fullName>
    </recommendedName>
</protein>
<feature type="domain" description="WSC" evidence="3">
    <location>
        <begin position="15"/>
        <end position="101"/>
    </location>
</feature>
<reference evidence="4 5" key="1">
    <citation type="submission" date="2021-06" db="EMBL/GenBank/DDBJ databases">
        <title>Candida outbreak in Lebanon.</title>
        <authorList>
            <person name="Finianos M."/>
        </authorList>
    </citation>
    <scope>NUCLEOTIDE SEQUENCE [LARGE SCALE GENOMIC DNA]</scope>
    <source>
        <strain evidence="4">CA3LBN</strain>
    </source>
</reference>
<keyword evidence="2" id="KW-0812">Transmembrane</keyword>
<evidence type="ECO:0000313" key="5">
    <source>
        <dbReference type="Proteomes" id="UP000825434"/>
    </source>
</evidence>
<keyword evidence="2" id="KW-0472">Membrane</keyword>
<feature type="region of interest" description="Disordered" evidence="1">
    <location>
        <begin position="821"/>
        <end position="852"/>
    </location>
</feature>
<gene>
    <name evidence="4" type="ORF">CA3LBN_000493</name>
</gene>
<dbReference type="EMBL" id="CP076661">
    <property type="protein sequence ID" value="QWU86275.1"/>
    <property type="molecule type" value="Genomic_DNA"/>
</dbReference>
<feature type="region of interest" description="Disordered" evidence="1">
    <location>
        <begin position="241"/>
        <end position="265"/>
    </location>
</feature>
<dbReference type="SMART" id="SM00321">
    <property type="entry name" value="WSC"/>
    <property type="match status" value="1"/>
</dbReference>
<evidence type="ECO:0000313" key="4">
    <source>
        <dbReference type="EMBL" id="QWU86275.1"/>
    </source>
</evidence>
<dbReference type="Pfam" id="PF01822">
    <property type="entry name" value="WSC"/>
    <property type="match status" value="1"/>
</dbReference>
<dbReference type="PANTHER" id="PTHR28086">
    <property type="entry name" value="UPF0662 PROTEIN YPL260W"/>
    <property type="match status" value="1"/>
</dbReference>
<keyword evidence="5" id="KW-1185">Reference proteome</keyword>
<name>A0ABX8I1H2_9ASCO</name>
<accession>A0ABX8I1H2</accession>
<dbReference type="InterPro" id="IPR018810">
    <property type="entry name" value="UPF0662"/>
</dbReference>
<evidence type="ECO:0000259" key="3">
    <source>
        <dbReference type="PROSITE" id="PS51212"/>
    </source>
</evidence>
<dbReference type="Proteomes" id="UP000825434">
    <property type="component" value="Chromosome 1"/>
</dbReference>
<evidence type="ECO:0000256" key="1">
    <source>
        <dbReference type="SAM" id="MobiDB-lite"/>
    </source>
</evidence>
<sequence length="888" mass="98257">MKLVYLLLASVALAADTGLGCYSSVDTSNFEGEGQFETSDTCSKKCENYPYIAIKNGGMCYCLSSKPSSNQVSDSSCSTPCNGYGDVKCGGSSAFTVFKGLGEDSGSSAGSSPSLSSSSPSSSSTTSFSSSTDGSTAVGATRTSSQSQSSSTHSSSVATSSFSSSSSATHSDSAATRTVTQSSHPTTSSTPSASSEPDNTQRASSTNVGAIAGGVVGGVVGLICIALAIFFFIRHRRKNDESDDEEFFEKGSGSGLSRGNGTAKSKKYNSAFDMPMANPFSDEFADKRASKMTTNGLADPRLNPAIVGRRRLSDGSLADETDYSRKILALAVETNQIHSMTKSIPTYEKPLHDSLTTLYNSLSDLKNNRTRYISSKQVYVIYDEFLKQVHELSIVRKDEELKGMNLNLPNSTDSLIDDIWQLLSLSFVTCGLIKFAPATYSSLSTVSKLLTHLKECQIYSFDDLKPIDARLKEIKNIIDTSEDAEDSNSDSDDMIDHKREESLLLRNKLNKCEQIYSELEDSFRRIPDDLEPAYGKLIQIRKVLLNYLTHEELGPSKVGEKLSQIEAEIKVIEDQRDDTGKFQSNVATESELHTTQIVLNALLDDCHNLVKDLSIQQDTTGIANLFDGLTLGKPEDEELESIAKGLKSVYDELLTLRQTLENLLITRRWTMRETDLYNYQKSLKRIDEQRLDFNKRIAASSSGPVPKKLKRAQLVVLYLLRRCYSLIYKLLESSEPVSESLQPIHNQLSTVRRCLLEIKRVDGLNNLRELYPFQFKLASLDNLRDDGKFIVNGQVPEGQGTLNALLAECFDIIHELKIELEEKEDNEDKEDGIDDDHITDEEDKESDDEVELKRNRYVGFNEADYDMVYDSDNLSNLSDSEFESNDYY</sequence>
<feature type="compositionally biased region" description="Low complexity" evidence="1">
    <location>
        <begin position="106"/>
        <end position="197"/>
    </location>
</feature>
<keyword evidence="2" id="KW-1133">Transmembrane helix</keyword>
<evidence type="ECO:0000256" key="2">
    <source>
        <dbReference type="SAM" id="Phobius"/>
    </source>
</evidence>
<dbReference type="PROSITE" id="PS51212">
    <property type="entry name" value="WSC"/>
    <property type="match status" value="1"/>
</dbReference>
<dbReference type="InterPro" id="IPR002889">
    <property type="entry name" value="WSC_carb-bd"/>
</dbReference>
<organism evidence="4 5">
    <name type="scientific">Candidozyma haemuli</name>
    <dbReference type="NCBI Taxonomy" id="45357"/>
    <lineage>
        <taxon>Eukaryota</taxon>
        <taxon>Fungi</taxon>
        <taxon>Dikarya</taxon>
        <taxon>Ascomycota</taxon>
        <taxon>Saccharomycotina</taxon>
        <taxon>Pichiomycetes</taxon>
        <taxon>Metschnikowiaceae</taxon>
        <taxon>Candidozyma</taxon>
    </lineage>
</organism>
<proteinExistence type="predicted"/>
<feature type="transmembrane region" description="Helical" evidence="2">
    <location>
        <begin position="208"/>
        <end position="233"/>
    </location>
</feature>
<feature type="compositionally biased region" description="Acidic residues" evidence="1">
    <location>
        <begin position="821"/>
        <end position="850"/>
    </location>
</feature>
<dbReference type="PANTHER" id="PTHR28086:SF1">
    <property type="entry name" value="CU(2+) SUPPRESSING AND BLEOMYCIN SENSITIVE PROTEIN 1"/>
    <property type="match status" value="1"/>
</dbReference>
<dbReference type="Pfam" id="PF10303">
    <property type="entry name" value="DUF2408"/>
    <property type="match status" value="2"/>
</dbReference>
<feature type="region of interest" description="Disordered" evidence="1">
    <location>
        <begin position="106"/>
        <end position="205"/>
    </location>
</feature>